<dbReference type="InterPro" id="IPR020904">
    <property type="entry name" value="Sc_DH/Rdtase_CS"/>
</dbReference>
<dbReference type="InterPro" id="IPR036291">
    <property type="entry name" value="NAD(P)-bd_dom_sf"/>
</dbReference>
<dbReference type="Proteomes" id="UP000306628">
    <property type="component" value="Unassembled WGS sequence"/>
</dbReference>
<dbReference type="OrthoDB" id="9808187at2"/>
<reference evidence="4 5" key="1">
    <citation type="submission" date="2019-05" db="EMBL/GenBank/DDBJ databases">
        <title>Draft genome sequence of Nonomuraea zeae DSM 100528.</title>
        <authorList>
            <person name="Saricaoglu S."/>
            <person name="Isik K."/>
        </authorList>
    </citation>
    <scope>NUCLEOTIDE SEQUENCE [LARGE SCALE GENOMIC DNA]</scope>
    <source>
        <strain evidence="4 5">DSM 100528</strain>
    </source>
</reference>
<comment type="similarity">
    <text evidence="1">Belongs to the short-chain dehydrogenases/reductases (SDR) family.</text>
</comment>
<evidence type="ECO:0000256" key="1">
    <source>
        <dbReference type="ARBA" id="ARBA00006484"/>
    </source>
</evidence>
<dbReference type="EMBL" id="VCKX01000168">
    <property type="protein sequence ID" value="TMR27441.1"/>
    <property type="molecule type" value="Genomic_DNA"/>
</dbReference>
<evidence type="ECO:0000313" key="4">
    <source>
        <dbReference type="EMBL" id="TMR27441.1"/>
    </source>
</evidence>
<comment type="caution">
    <text evidence="4">The sequence shown here is derived from an EMBL/GenBank/DDBJ whole genome shotgun (WGS) entry which is preliminary data.</text>
</comment>
<accession>A0A5S4G4V9</accession>
<name>A0A5S4G4V9_9ACTN</name>
<dbReference type="InterPro" id="IPR002347">
    <property type="entry name" value="SDR_fam"/>
</dbReference>
<dbReference type="SUPFAM" id="SSF51735">
    <property type="entry name" value="NAD(P)-binding Rossmann-fold domains"/>
    <property type="match status" value="1"/>
</dbReference>
<dbReference type="Gene3D" id="3.40.50.720">
    <property type="entry name" value="NAD(P)-binding Rossmann-like Domain"/>
    <property type="match status" value="1"/>
</dbReference>
<dbReference type="InterPro" id="IPR051687">
    <property type="entry name" value="Peroxisomal_Beta-Oxidation"/>
</dbReference>
<sequence>MDLSGKVAVVTGAGRGLGRAYAEALAAAGAAVVVNDVDAAAAESAVAAIAGAGGRAVAAPGAVGGSEVAGRLVDTAVAEFGRLDVMVTNAGVLRDRVLWKMSDDDFDTVIDVHLRGTFTCARAAAVRMREQGEGGRIILISSPAGQRGNFGQTNYAAAKAGIVAMARTWAMELAKAGITVNAVVPVAATEMTKTIPAFAPVLEEAERGGGPLPDWLRKDEGMGTVEDVAGLIVYLASDAAAEVTGQAIGIGGDKLALWSHPAEKTIAYADGGWSAEAIAASWHDGVGAEPETYGIPAPKAPVS</sequence>
<dbReference type="FunFam" id="3.40.50.720:FF:000173">
    <property type="entry name" value="3-oxoacyl-[acyl-carrier protein] reductase"/>
    <property type="match status" value="1"/>
</dbReference>
<dbReference type="PRINTS" id="PR00080">
    <property type="entry name" value="SDRFAMILY"/>
</dbReference>
<organism evidence="4 5">
    <name type="scientific">Nonomuraea zeae</name>
    <dbReference type="NCBI Taxonomy" id="1642303"/>
    <lineage>
        <taxon>Bacteria</taxon>
        <taxon>Bacillati</taxon>
        <taxon>Actinomycetota</taxon>
        <taxon>Actinomycetes</taxon>
        <taxon>Streptosporangiales</taxon>
        <taxon>Streptosporangiaceae</taxon>
        <taxon>Nonomuraea</taxon>
    </lineage>
</organism>
<evidence type="ECO:0000256" key="2">
    <source>
        <dbReference type="ARBA" id="ARBA00023002"/>
    </source>
</evidence>
<evidence type="ECO:0000259" key="3">
    <source>
        <dbReference type="SMART" id="SM00822"/>
    </source>
</evidence>
<evidence type="ECO:0000313" key="5">
    <source>
        <dbReference type="Proteomes" id="UP000306628"/>
    </source>
</evidence>
<dbReference type="InterPro" id="IPR057326">
    <property type="entry name" value="KR_dom"/>
</dbReference>
<dbReference type="AlphaFoldDB" id="A0A5S4G4V9"/>
<dbReference type="Pfam" id="PF13561">
    <property type="entry name" value="adh_short_C2"/>
    <property type="match status" value="1"/>
</dbReference>
<dbReference type="SMART" id="SM00822">
    <property type="entry name" value="PKS_KR"/>
    <property type="match status" value="1"/>
</dbReference>
<protein>
    <submittedName>
        <fullName evidence="4">SDR family oxidoreductase</fullName>
    </submittedName>
</protein>
<dbReference type="PANTHER" id="PTHR45024">
    <property type="entry name" value="DEHYDROGENASES, SHORT CHAIN"/>
    <property type="match status" value="1"/>
</dbReference>
<dbReference type="PROSITE" id="PS00061">
    <property type="entry name" value="ADH_SHORT"/>
    <property type="match status" value="1"/>
</dbReference>
<keyword evidence="2" id="KW-0560">Oxidoreductase</keyword>
<dbReference type="PANTHER" id="PTHR45024:SF2">
    <property type="entry name" value="SCP2 DOMAIN-CONTAINING PROTEIN"/>
    <property type="match status" value="1"/>
</dbReference>
<proteinExistence type="inferred from homology"/>
<dbReference type="RefSeq" id="WP_138694865.1">
    <property type="nucleotide sequence ID" value="NZ_JBHSAZ010000052.1"/>
</dbReference>
<keyword evidence="5" id="KW-1185">Reference proteome</keyword>
<dbReference type="PRINTS" id="PR00081">
    <property type="entry name" value="GDHRDH"/>
</dbReference>
<dbReference type="GO" id="GO:0016491">
    <property type="term" value="F:oxidoreductase activity"/>
    <property type="evidence" value="ECO:0007669"/>
    <property type="project" value="UniProtKB-KW"/>
</dbReference>
<feature type="domain" description="Ketoreductase" evidence="3">
    <location>
        <begin position="6"/>
        <end position="189"/>
    </location>
</feature>
<gene>
    <name evidence="4" type="ORF">ETD85_39075</name>
</gene>